<dbReference type="PROSITE" id="PS51462">
    <property type="entry name" value="NUDIX"/>
    <property type="match status" value="1"/>
</dbReference>
<dbReference type="Gene3D" id="3.90.79.10">
    <property type="entry name" value="Nucleoside Triphosphate Pyrophosphohydrolase"/>
    <property type="match status" value="1"/>
</dbReference>
<dbReference type="InterPro" id="IPR000086">
    <property type="entry name" value="NUDIX_hydrolase_dom"/>
</dbReference>
<name>A0ABZ0RSG9_9BACI</name>
<evidence type="ECO:0000256" key="1">
    <source>
        <dbReference type="ARBA" id="ARBA00005582"/>
    </source>
</evidence>
<dbReference type="SUPFAM" id="SSF55811">
    <property type="entry name" value="Nudix"/>
    <property type="match status" value="1"/>
</dbReference>
<dbReference type="CDD" id="cd04672">
    <property type="entry name" value="NUDIX_CDP-Chase_like"/>
    <property type="match status" value="1"/>
</dbReference>
<keyword evidence="4" id="KW-1185">Reference proteome</keyword>
<dbReference type="PANTHER" id="PTHR43736:SF1">
    <property type="entry name" value="DIHYDRONEOPTERIN TRIPHOSPHATE DIPHOSPHATASE"/>
    <property type="match status" value="1"/>
</dbReference>
<reference evidence="3 4" key="1">
    <citation type="submission" date="2023-09" db="EMBL/GenBank/DDBJ databases">
        <authorList>
            <person name="Page C.A."/>
            <person name="Perez-Diaz I.M."/>
        </authorList>
    </citation>
    <scope>NUCLEOTIDE SEQUENCE [LARGE SCALE GENOMIC DNA]</scope>
    <source>
        <strain evidence="3 4">Ll15</strain>
    </source>
</reference>
<organism evidence="3 4">
    <name type="scientific">Lysinibacillus louembei</name>
    <dbReference type="NCBI Taxonomy" id="1470088"/>
    <lineage>
        <taxon>Bacteria</taxon>
        <taxon>Bacillati</taxon>
        <taxon>Bacillota</taxon>
        <taxon>Bacilli</taxon>
        <taxon>Bacillales</taxon>
        <taxon>Bacillaceae</taxon>
        <taxon>Lysinibacillus</taxon>
    </lineage>
</organism>
<accession>A0ABZ0RSG9</accession>
<comment type="similarity">
    <text evidence="1">Belongs to the Nudix hydrolase family.</text>
</comment>
<sequence length="207" mass="23778">MKEIIKLLNQMRGITQTGLAYTKDPYDEERYIELEAITKKLIAQLTTLKHEEINMIFSAEEGYATPKTDIRAVVFNDQNQLLLVKEKSDNCWALPGGWADIGLTPGEVAVKEVKEEAGVTVEPMKILAIMDKYKHNFAPEFSYIYKIFIQCEVLSGEISTGLETEDVAFFNFQQIEDLSLSSRRNTLEQIKLMFEYQLNPNKEAYFD</sequence>
<feature type="domain" description="Nudix hydrolase" evidence="2">
    <location>
        <begin position="65"/>
        <end position="192"/>
    </location>
</feature>
<gene>
    <name evidence="3" type="ORF">R6U77_14920</name>
</gene>
<dbReference type="Pfam" id="PF00293">
    <property type="entry name" value="NUDIX"/>
    <property type="match status" value="1"/>
</dbReference>
<dbReference type="EMBL" id="CP137624">
    <property type="protein sequence ID" value="WPK11169.1"/>
    <property type="molecule type" value="Genomic_DNA"/>
</dbReference>
<dbReference type="EC" id="3.6.-.-" evidence="3"/>
<dbReference type="RefSeq" id="WP_319836247.1">
    <property type="nucleotide sequence ID" value="NZ_CP137624.1"/>
</dbReference>
<proteinExistence type="inferred from homology"/>
<dbReference type="GO" id="GO:0016787">
    <property type="term" value="F:hydrolase activity"/>
    <property type="evidence" value="ECO:0007669"/>
    <property type="project" value="UniProtKB-KW"/>
</dbReference>
<dbReference type="Gene3D" id="6.10.250.1120">
    <property type="match status" value="1"/>
</dbReference>
<keyword evidence="3" id="KW-0378">Hydrolase</keyword>
<dbReference type="InterPro" id="IPR015797">
    <property type="entry name" value="NUDIX_hydrolase-like_dom_sf"/>
</dbReference>
<evidence type="ECO:0000313" key="3">
    <source>
        <dbReference type="EMBL" id="WPK11169.1"/>
    </source>
</evidence>
<evidence type="ECO:0000313" key="4">
    <source>
        <dbReference type="Proteomes" id="UP001322664"/>
    </source>
</evidence>
<dbReference type="Proteomes" id="UP001322664">
    <property type="component" value="Chromosome"/>
</dbReference>
<dbReference type="Pfam" id="PF12535">
    <property type="entry name" value="Nudix_N"/>
    <property type="match status" value="1"/>
</dbReference>
<dbReference type="PANTHER" id="PTHR43736">
    <property type="entry name" value="ADP-RIBOSE PYROPHOSPHATASE"/>
    <property type="match status" value="1"/>
</dbReference>
<dbReference type="InterPro" id="IPR059176">
    <property type="entry name" value="UDP-X_N"/>
</dbReference>
<evidence type="ECO:0000259" key="2">
    <source>
        <dbReference type="PROSITE" id="PS51462"/>
    </source>
</evidence>
<protein>
    <submittedName>
        <fullName evidence="3">NUDIX hydrolase</fullName>
        <ecNumber evidence="3">3.6.-.-</ecNumber>
    </submittedName>
</protein>